<comment type="caution">
    <text evidence="2">The sequence shown here is derived from an EMBL/GenBank/DDBJ whole genome shotgun (WGS) entry which is preliminary data.</text>
</comment>
<dbReference type="GeneID" id="90979945"/>
<feature type="transmembrane region" description="Helical" evidence="1">
    <location>
        <begin position="76"/>
        <end position="98"/>
    </location>
</feature>
<organism evidence="2 3">
    <name type="scientific">Colletotrichum fructicola (strain Nara gc5)</name>
    <name type="common">Anthracnose fungus</name>
    <name type="synonym">Colletotrichum gloeosporioides (strain Nara gc5)</name>
    <dbReference type="NCBI Taxonomy" id="1213859"/>
    <lineage>
        <taxon>Eukaryota</taxon>
        <taxon>Fungi</taxon>
        <taxon>Dikarya</taxon>
        <taxon>Ascomycota</taxon>
        <taxon>Pezizomycotina</taxon>
        <taxon>Sordariomycetes</taxon>
        <taxon>Hypocreomycetidae</taxon>
        <taxon>Glomerellales</taxon>
        <taxon>Glomerellaceae</taxon>
        <taxon>Colletotrichum</taxon>
        <taxon>Colletotrichum gloeosporioides species complex</taxon>
    </lineage>
</organism>
<name>A0A7J6J6N8_COLFN</name>
<dbReference type="EMBL" id="ANPB02000004">
    <property type="protein sequence ID" value="KAF4484887.1"/>
    <property type="molecule type" value="Genomic_DNA"/>
</dbReference>
<evidence type="ECO:0000256" key="1">
    <source>
        <dbReference type="SAM" id="Phobius"/>
    </source>
</evidence>
<dbReference type="RefSeq" id="XP_066008795.1">
    <property type="nucleotide sequence ID" value="XM_066151810.1"/>
</dbReference>
<reference evidence="2 3" key="2">
    <citation type="submission" date="2020-04" db="EMBL/GenBank/DDBJ databases">
        <title>Genome sequencing and assembly of multiple isolates from the Colletotrichum gloeosporioides species complex.</title>
        <authorList>
            <person name="Gan P."/>
            <person name="Shirasu K."/>
        </authorList>
    </citation>
    <scope>NUCLEOTIDE SEQUENCE [LARGE SCALE GENOMIC DNA]</scope>
    <source>
        <strain evidence="2 3">Nara gc5</strain>
    </source>
</reference>
<keyword evidence="3" id="KW-1185">Reference proteome</keyword>
<reference evidence="2 3" key="1">
    <citation type="submission" date="2012-08" db="EMBL/GenBank/DDBJ databases">
        <authorList>
            <person name="Gan P.H.P."/>
            <person name="Ikeda K."/>
            <person name="Irieda H."/>
            <person name="Narusaka M."/>
            <person name="O'Connell R.J."/>
            <person name="Narusaka Y."/>
            <person name="Takano Y."/>
            <person name="Kubo Y."/>
            <person name="Shirasu K."/>
        </authorList>
    </citation>
    <scope>NUCLEOTIDE SEQUENCE [LARGE SCALE GENOMIC DNA]</scope>
    <source>
        <strain evidence="2 3">Nara gc5</strain>
    </source>
</reference>
<evidence type="ECO:0000313" key="3">
    <source>
        <dbReference type="Proteomes" id="UP000011096"/>
    </source>
</evidence>
<dbReference type="AlphaFoldDB" id="A0A7J6J6N8"/>
<sequence>MYTTCSTKCRTLHQCPNSPHLALMTRTWAGYCYVFHFARNVVLPSGKVVAFAYFVRTIEALRRMFYAMVEAKRPQVVKRIICLYKVAFVKFLPVPFFATVS</sequence>
<dbReference type="InParanoid" id="A0A7J6J6N8"/>
<keyword evidence="1" id="KW-1133">Transmembrane helix</keyword>
<keyword evidence="1" id="KW-0472">Membrane</keyword>
<evidence type="ECO:0000313" key="2">
    <source>
        <dbReference type="EMBL" id="KAF4484887.1"/>
    </source>
</evidence>
<protein>
    <submittedName>
        <fullName evidence="2">Uncharacterized protein</fullName>
    </submittedName>
</protein>
<dbReference type="Proteomes" id="UP000011096">
    <property type="component" value="Unassembled WGS sequence"/>
</dbReference>
<gene>
    <name evidence="2" type="ORF">CGGC5_v007163</name>
</gene>
<accession>A0A7J6J6N8</accession>
<proteinExistence type="predicted"/>
<keyword evidence="1" id="KW-0812">Transmembrane</keyword>